<keyword evidence="2" id="KW-1185">Reference proteome</keyword>
<dbReference type="InterPro" id="IPR051077">
    <property type="entry name" value="Ca-dependent_lectin"/>
</dbReference>
<name>A0A8S3SQ56_MYTED</name>
<evidence type="ECO:0000313" key="2">
    <source>
        <dbReference type="Proteomes" id="UP000683360"/>
    </source>
</evidence>
<protein>
    <submittedName>
        <fullName evidence="1">Uncharacterized protein</fullName>
    </submittedName>
</protein>
<dbReference type="GO" id="GO:0005615">
    <property type="term" value="C:extracellular space"/>
    <property type="evidence" value="ECO:0007669"/>
    <property type="project" value="TreeGrafter"/>
</dbReference>
<dbReference type="OrthoDB" id="6121791at2759"/>
<dbReference type="EMBL" id="CAJPWZ010001771">
    <property type="protein sequence ID" value="CAG2222965.1"/>
    <property type="molecule type" value="Genomic_DNA"/>
</dbReference>
<evidence type="ECO:0000313" key="1">
    <source>
        <dbReference type="EMBL" id="CAG2222965.1"/>
    </source>
</evidence>
<organism evidence="1 2">
    <name type="scientific">Mytilus edulis</name>
    <name type="common">Blue mussel</name>
    <dbReference type="NCBI Taxonomy" id="6550"/>
    <lineage>
        <taxon>Eukaryota</taxon>
        <taxon>Metazoa</taxon>
        <taxon>Spiralia</taxon>
        <taxon>Lophotrochozoa</taxon>
        <taxon>Mollusca</taxon>
        <taxon>Bivalvia</taxon>
        <taxon>Autobranchia</taxon>
        <taxon>Pteriomorphia</taxon>
        <taxon>Mytilida</taxon>
        <taxon>Mytiloidea</taxon>
        <taxon>Mytilidae</taxon>
        <taxon>Mytilinae</taxon>
        <taxon>Mytilus</taxon>
    </lineage>
</organism>
<comment type="caution">
    <text evidence="1">The sequence shown here is derived from an EMBL/GenBank/DDBJ whole genome shotgun (WGS) entry which is preliminary data.</text>
</comment>
<proteinExistence type="predicted"/>
<dbReference type="PANTHER" id="PTHR24024:SF18">
    <property type="entry name" value="SHORT-CHAIN COLLAGEN C4-LIKE"/>
    <property type="match status" value="1"/>
</dbReference>
<dbReference type="Proteomes" id="UP000683360">
    <property type="component" value="Unassembled WGS sequence"/>
</dbReference>
<accession>A0A8S3SQ56</accession>
<reference evidence="1" key="1">
    <citation type="submission" date="2021-03" db="EMBL/GenBank/DDBJ databases">
        <authorList>
            <person name="Bekaert M."/>
        </authorList>
    </citation>
    <scope>NUCLEOTIDE SEQUENCE</scope>
</reference>
<dbReference type="AlphaFoldDB" id="A0A8S3SQ56"/>
<sequence length="246" mass="27360">MDTLLQDLHVKYSQQQGVITSLRNELEDGKLKQGKLQLQYSQQEVEITSLRKGLADEKLKHKQSLISQGSTYIRWGRNKSSAKDTDMIYKGYAAGEKYTYSSSYKGGASTMLCLPDNPEVSNKTASASSHIYGTEFDTNDIIAGSFNEDVSCALCRSRNTSSSVMFPGRTTCYPGWKEEYNGVLAASAYTHNPSPYICVDAHPAYVYGGQRDNEEHLLYISVLKCGFIQCPTYTDNVQVNCIVCSK</sequence>
<dbReference type="PANTHER" id="PTHR24024">
    <property type="entry name" value="PULMONARY SURFACTANT-ASSOCIATED PROTEIN A"/>
    <property type="match status" value="1"/>
</dbReference>
<gene>
    <name evidence="1" type="ORF">MEDL_36268</name>
</gene>